<comment type="caution">
    <text evidence="1">The sequence shown here is derived from an EMBL/GenBank/DDBJ whole genome shotgun (WGS) entry which is preliminary data.</text>
</comment>
<dbReference type="Proteomes" id="UP001207687">
    <property type="component" value="Unassembled WGS sequence"/>
</dbReference>
<evidence type="ECO:0000313" key="1">
    <source>
        <dbReference type="EMBL" id="MCW2281722.1"/>
    </source>
</evidence>
<evidence type="ECO:0000313" key="2">
    <source>
        <dbReference type="Proteomes" id="UP001207687"/>
    </source>
</evidence>
<accession>A0AAW5TQV1</accession>
<gene>
    <name evidence="1" type="ORF">M2256_002244</name>
</gene>
<sequence length="114" mass="12899">MNKPIYETIKSYGDNLETTTTKIIVGYERVTRNGFSRKKKPISMIKALEVRDRITKRDNLSYSGWDNNVDYIGGLIYLDGKVLPGVSKATIKSVQDNTGLTVVDLTLYANNHKR</sequence>
<dbReference type="EMBL" id="JAOQNN010000002">
    <property type="protein sequence ID" value="MCW2281722.1"/>
    <property type="molecule type" value="Genomic_DNA"/>
</dbReference>
<dbReference type="RefSeq" id="WP_260317923.1">
    <property type="nucleotide sequence ID" value="NZ_JAOQNN010000002.1"/>
</dbReference>
<name>A0AAW5TQV1_9LACT</name>
<organism evidence="1 2">
    <name type="scientific">Lactococcus lactis</name>
    <dbReference type="NCBI Taxonomy" id="1358"/>
    <lineage>
        <taxon>Bacteria</taxon>
        <taxon>Bacillati</taxon>
        <taxon>Bacillota</taxon>
        <taxon>Bacilli</taxon>
        <taxon>Lactobacillales</taxon>
        <taxon>Streptococcaceae</taxon>
        <taxon>Lactococcus</taxon>
    </lineage>
</organism>
<protein>
    <submittedName>
        <fullName evidence="1">Uncharacterized protein</fullName>
    </submittedName>
</protein>
<reference evidence="1" key="1">
    <citation type="submission" date="2023-08" db="EMBL/GenBank/DDBJ databases">
        <title>Genomic analyses of the natural microbiome of Caenorhabditis elegans.</title>
        <authorList>
            <person name="Samuel B."/>
        </authorList>
    </citation>
    <scope>NUCLEOTIDE SEQUENCE</scope>
    <source>
        <strain evidence="1">BIGb0220</strain>
    </source>
</reference>
<dbReference type="AlphaFoldDB" id="A0AAW5TQV1"/>
<proteinExistence type="predicted"/>